<evidence type="ECO:0000256" key="3">
    <source>
        <dbReference type="ARBA" id="ARBA00004319"/>
    </source>
</evidence>
<evidence type="ECO:0000256" key="8">
    <source>
        <dbReference type="ARBA" id="ARBA00022824"/>
    </source>
</evidence>
<evidence type="ECO:0000313" key="16">
    <source>
        <dbReference type="EMBL" id="KAL2094406.1"/>
    </source>
</evidence>
<evidence type="ECO:0000256" key="11">
    <source>
        <dbReference type="ARBA" id="ARBA00023002"/>
    </source>
</evidence>
<accession>A0ABD1K5I7</accession>
<dbReference type="AlphaFoldDB" id="A0ABD1K5I7"/>
<dbReference type="GO" id="GO:0031418">
    <property type="term" value="F:L-ascorbic acid binding"/>
    <property type="evidence" value="ECO:0007669"/>
    <property type="project" value="UniProtKB-KW"/>
</dbReference>
<dbReference type="InterPro" id="IPR044862">
    <property type="entry name" value="Pro_4_hyd_alph_FE2OG_OXY"/>
</dbReference>
<dbReference type="Pfam" id="PF08336">
    <property type="entry name" value="P4Ha_N"/>
    <property type="match status" value="1"/>
</dbReference>
<evidence type="ECO:0000313" key="17">
    <source>
        <dbReference type="Proteomes" id="UP001591681"/>
    </source>
</evidence>
<evidence type="ECO:0000256" key="2">
    <source>
        <dbReference type="ARBA" id="ARBA00002035"/>
    </source>
</evidence>
<dbReference type="InterPro" id="IPR006620">
    <property type="entry name" value="Pro_4_hyd_alph"/>
</dbReference>
<feature type="domain" description="Fe2OG dioxygenase" evidence="15">
    <location>
        <begin position="390"/>
        <end position="496"/>
    </location>
</feature>
<evidence type="ECO:0000256" key="12">
    <source>
        <dbReference type="ARBA" id="ARBA00023004"/>
    </source>
</evidence>
<reference evidence="16 17" key="1">
    <citation type="submission" date="2024-09" db="EMBL/GenBank/DDBJ databases">
        <title>A chromosome-level genome assembly of Gray's grenadier anchovy, Coilia grayii.</title>
        <authorList>
            <person name="Fu Z."/>
        </authorList>
    </citation>
    <scope>NUCLEOTIDE SEQUENCE [LARGE SCALE GENOMIC DNA]</scope>
    <source>
        <strain evidence="16">G4</strain>
        <tissue evidence="16">Muscle</tissue>
    </source>
</reference>
<dbReference type="Gene3D" id="2.60.120.620">
    <property type="entry name" value="q2cbj1_9rhob like domain"/>
    <property type="match status" value="1"/>
</dbReference>
<evidence type="ECO:0000256" key="5">
    <source>
        <dbReference type="ARBA" id="ARBA00012269"/>
    </source>
</evidence>
<evidence type="ECO:0000256" key="1">
    <source>
        <dbReference type="ARBA" id="ARBA00001961"/>
    </source>
</evidence>
<dbReference type="Gene3D" id="1.25.40.10">
    <property type="entry name" value="Tetratricopeptide repeat domain"/>
    <property type="match status" value="1"/>
</dbReference>
<dbReference type="InterPro" id="IPR045054">
    <property type="entry name" value="P4HA-like"/>
</dbReference>
<protein>
    <recommendedName>
        <fullName evidence="5">procollagen-proline 4-dioxygenase</fullName>
        <ecNumber evidence="5">1.14.11.2</ecNumber>
    </recommendedName>
</protein>
<gene>
    <name evidence="16" type="ORF">ACEWY4_009125</name>
</gene>
<dbReference type="EC" id="1.14.11.2" evidence="5"/>
<feature type="chain" id="PRO_5044820863" description="procollagen-proline 4-dioxygenase" evidence="14">
    <location>
        <begin position="21"/>
        <end position="511"/>
    </location>
</feature>
<comment type="function">
    <text evidence="2">Catalyzes the post-translational formation of 4-hydroxyproline in -Xaa-Pro-Gly- sequences in collagens and other proteins.</text>
</comment>
<organism evidence="16 17">
    <name type="scientific">Coilia grayii</name>
    <name type="common">Gray's grenadier anchovy</name>
    <dbReference type="NCBI Taxonomy" id="363190"/>
    <lineage>
        <taxon>Eukaryota</taxon>
        <taxon>Metazoa</taxon>
        <taxon>Chordata</taxon>
        <taxon>Craniata</taxon>
        <taxon>Vertebrata</taxon>
        <taxon>Euteleostomi</taxon>
        <taxon>Actinopterygii</taxon>
        <taxon>Neopterygii</taxon>
        <taxon>Teleostei</taxon>
        <taxon>Clupei</taxon>
        <taxon>Clupeiformes</taxon>
        <taxon>Clupeoidei</taxon>
        <taxon>Engraulidae</taxon>
        <taxon>Coilinae</taxon>
        <taxon>Coilia</taxon>
    </lineage>
</organism>
<evidence type="ECO:0000256" key="7">
    <source>
        <dbReference type="ARBA" id="ARBA00022803"/>
    </source>
</evidence>
<keyword evidence="13" id="KW-0325">Glycoprotein</keyword>
<feature type="signal peptide" evidence="14">
    <location>
        <begin position="1"/>
        <end position="20"/>
    </location>
</feature>
<dbReference type="PANTHER" id="PTHR10869:SF244">
    <property type="entry name" value="PROLYL 4-HYDROXYLASE SUBUNIT ALPHA-2"/>
    <property type="match status" value="1"/>
</dbReference>
<proteinExistence type="inferred from homology"/>
<evidence type="ECO:0000256" key="6">
    <source>
        <dbReference type="ARBA" id="ARBA00022723"/>
    </source>
</evidence>
<name>A0ABD1K5I7_9TELE</name>
<dbReference type="PROSITE" id="PS51471">
    <property type="entry name" value="FE2OG_OXY"/>
    <property type="match status" value="1"/>
</dbReference>
<dbReference type="GO" id="GO:0046872">
    <property type="term" value="F:metal ion binding"/>
    <property type="evidence" value="ECO:0007669"/>
    <property type="project" value="UniProtKB-KW"/>
</dbReference>
<dbReference type="InterPro" id="IPR013547">
    <property type="entry name" value="P4H_N"/>
</dbReference>
<dbReference type="EMBL" id="JBHFQA010000008">
    <property type="protein sequence ID" value="KAL2094406.1"/>
    <property type="molecule type" value="Genomic_DNA"/>
</dbReference>
<keyword evidence="10" id="KW-0223">Dioxygenase</keyword>
<evidence type="ECO:0000256" key="9">
    <source>
        <dbReference type="ARBA" id="ARBA00022896"/>
    </source>
</evidence>
<evidence type="ECO:0000256" key="13">
    <source>
        <dbReference type="ARBA" id="ARBA00023180"/>
    </source>
</evidence>
<evidence type="ECO:0000256" key="4">
    <source>
        <dbReference type="ARBA" id="ARBA00006511"/>
    </source>
</evidence>
<keyword evidence="14" id="KW-0732">Signal</keyword>
<dbReference type="Pfam" id="PF13640">
    <property type="entry name" value="2OG-FeII_Oxy_3"/>
    <property type="match status" value="1"/>
</dbReference>
<keyword evidence="8" id="KW-0256">Endoplasmic reticulum</keyword>
<dbReference type="Proteomes" id="UP001591681">
    <property type="component" value="Unassembled WGS sequence"/>
</dbReference>
<evidence type="ECO:0000256" key="14">
    <source>
        <dbReference type="SAM" id="SignalP"/>
    </source>
</evidence>
<dbReference type="InterPro" id="IPR011990">
    <property type="entry name" value="TPR-like_helical_dom_sf"/>
</dbReference>
<keyword evidence="12" id="KW-0408">Iron</keyword>
<dbReference type="GO" id="GO:0005788">
    <property type="term" value="C:endoplasmic reticulum lumen"/>
    <property type="evidence" value="ECO:0007669"/>
    <property type="project" value="UniProtKB-SubCell"/>
</dbReference>
<dbReference type="GO" id="GO:0004656">
    <property type="term" value="F:procollagen-proline 4-dioxygenase activity"/>
    <property type="evidence" value="ECO:0007669"/>
    <property type="project" value="UniProtKB-EC"/>
</dbReference>
<keyword evidence="9" id="KW-0847">Vitamin C</keyword>
<sequence>MRVQCLILITVLHWSMCVQHREFYSSTGQLIKLLGVGRDLVKNLTDYITAEEAILENLKRVLPELSAVTAGVGSADELEEHVSDPLTAYRLVRTLRSKWTMVEEILEGSPLPEFQTVVKLNSQSLPTDRDEDGIALGLLRLQDTYQLMPQSIMGRGQLGLVDVESFGPNETFHIAMIAYKHQKFSLYMSWMLETLRQLDLGPLSASLLRMDTLPVAHSFIQQLLSQDRTEIQVMLQQMYHTSLQQGFLQGVDHSDIDLLTHRSSFNRTYEALCRGQGIRMPPERQKRLFCRYTRGGGSVQHLYAPFKEQDEWDTPRIVRYVDLMSDKEIDIIKKLSRPKLERALVMDLKTGNKFSTESRVSKSAWLSSEEDPAIDKLNRRMSDATGLDMTAAETLQVANYGIGGQYEPHFDSKLANDPDLALKGNRIATILIYMSDVRLGGSTVFPDVGAELTPQKGSAVLWYNMLRNGLEDDRTLHAACPVFVGSKWVANKWVRERGQEFRRRCSLSPTE</sequence>
<dbReference type="FunFam" id="2.60.120.620:FF:000001">
    <property type="entry name" value="Prolyl 4-hydroxylase subunit alpha 2"/>
    <property type="match status" value="1"/>
</dbReference>
<dbReference type="SMART" id="SM00702">
    <property type="entry name" value="P4Hc"/>
    <property type="match status" value="1"/>
</dbReference>
<comment type="subcellular location">
    <subcellularLocation>
        <location evidence="3">Endoplasmic reticulum lumen</location>
    </subcellularLocation>
</comment>
<keyword evidence="6" id="KW-0479">Metal-binding</keyword>
<dbReference type="InterPro" id="IPR005123">
    <property type="entry name" value="Oxoglu/Fe-dep_dioxygenase_dom"/>
</dbReference>
<keyword evidence="7" id="KW-0802">TPR repeat</keyword>
<dbReference type="PANTHER" id="PTHR10869">
    <property type="entry name" value="PROLYL 4-HYDROXYLASE ALPHA SUBUNIT"/>
    <property type="match status" value="1"/>
</dbReference>
<keyword evidence="11" id="KW-0560">Oxidoreductase</keyword>
<comment type="cofactor">
    <cofactor evidence="1">
        <name>L-ascorbate</name>
        <dbReference type="ChEBI" id="CHEBI:38290"/>
    </cofactor>
</comment>
<keyword evidence="17" id="KW-1185">Reference proteome</keyword>
<comment type="similarity">
    <text evidence="4">Belongs to the P4HA family.</text>
</comment>
<dbReference type="Gene3D" id="6.10.140.1460">
    <property type="match status" value="1"/>
</dbReference>
<evidence type="ECO:0000256" key="10">
    <source>
        <dbReference type="ARBA" id="ARBA00022964"/>
    </source>
</evidence>
<comment type="caution">
    <text evidence="16">The sequence shown here is derived from an EMBL/GenBank/DDBJ whole genome shotgun (WGS) entry which is preliminary data.</text>
</comment>
<evidence type="ECO:0000259" key="15">
    <source>
        <dbReference type="PROSITE" id="PS51471"/>
    </source>
</evidence>